<proteinExistence type="predicted"/>
<feature type="compositionally biased region" description="Polar residues" evidence="1">
    <location>
        <begin position="979"/>
        <end position="989"/>
    </location>
</feature>
<dbReference type="RefSeq" id="XP_013786734.1">
    <property type="nucleotide sequence ID" value="XM_013931280.2"/>
</dbReference>
<feature type="compositionally biased region" description="Basic and acidic residues" evidence="1">
    <location>
        <begin position="318"/>
        <end position="336"/>
    </location>
</feature>
<feature type="compositionally biased region" description="Basic residues" evidence="1">
    <location>
        <begin position="1008"/>
        <end position="1019"/>
    </location>
</feature>
<feature type="region of interest" description="Disordered" evidence="1">
    <location>
        <begin position="979"/>
        <end position="1032"/>
    </location>
</feature>
<accession>A0ABM1BQJ6</accession>
<feature type="compositionally biased region" description="Polar residues" evidence="1">
    <location>
        <begin position="432"/>
        <end position="449"/>
    </location>
</feature>
<feature type="region of interest" description="Disordered" evidence="1">
    <location>
        <begin position="426"/>
        <end position="461"/>
    </location>
</feature>
<feature type="region of interest" description="Disordered" evidence="1">
    <location>
        <begin position="549"/>
        <end position="569"/>
    </location>
</feature>
<feature type="region of interest" description="Disordered" evidence="1">
    <location>
        <begin position="754"/>
        <end position="777"/>
    </location>
</feature>
<evidence type="ECO:0000313" key="4">
    <source>
        <dbReference type="RefSeq" id="XP_022255054.1"/>
    </source>
</evidence>
<evidence type="ECO:0000313" key="3">
    <source>
        <dbReference type="RefSeq" id="XP_013786734.1"/>
    </source>
</evidence>
<organism evidence="2 3">
    <name type="scientific">Limulus polyphemus</name>
    <name type="common">Atlantic horseshoe crab</name>
    <dbReference type="NCBI Taxonomy" id="6850"/>
    <lineage>
        <taxon>Eukaryota</taxon>
        <taxon>Metazoa</taxon>
        <taxon>Ecdysozoa</taxon>
        <taxon>Arthropoda</taxon>
        <taxon>Chelicerata</taxon>
        <taxon>Merostomata</taxon>
        <taxon>Xiphosura</taxon>
        <taxon>Limulidae</taxon>
        <taxon>Limulus</taxon>
    </lineage>
</organism>
<keyword evidence="2" id="KW-1185">Reference proteome</keyword>
<feature type="compositionally biased region" description="Low complexity" evidence="1">
    <location>
        <begin position="990"/>
        <end position="1007"/>
    </location>
</feature>
<evidence type="ECO:0000256" key="1">
    <source>
        <dbReference type="SAM" id="MobiDB-lite"/>
    </source>
</evidence>
<dbReference type="PANTHER" id="PTHR21219:SF4">
    <property type="entry name" value="PID DOMAIN-CONTAINING PROTEIN"/>
    <property type="match status" value="1"/>
</dbReference>
<dbReference type="PANTHER" id="PTHR21219">
    <property type="entry name" value="FI19613P1"/>
    <property type="match status" value="1"/>
</dbReference>
<dbReference type="GeneID" id="106470714"/>
<sequence>MIPCNEPTDPIPSFEEDGFPIRYLGSTTFNVKGKKIDIQILQRPLLELYSKARRRGEDQRAVHPLGLNQILHVSDYGLVVAESNQDHETGDAIAVVTKVLTPVSSLALWAAVRFHTRVMKRKAFGAAFVPLACSEAVVNEDQYTRLANKQRFLVSLTHPSLFTCLFRRVASPKSVECHAFLCSSAEDAMTICSILGDTKQLCERVGSIELLVEDGISSRASDFSGRYDATHLQRELTARIETPSLISHSNEPITRNHYHKEKCNGSKSQINGQLMGRRFERELRDIPSSPDSGRRYVKNNSKMSRHKRVDDYSSSPSLEKRERLQKTRSKSCERRASKYNTKISRNSRSKSCERMLDESPSSPFGEQRQLFFGNCRSTPGDRREFFSNLDIRKPTLDEQFGKYCSEDSYSSPSLLRKHLKHRSKSAERIANDISSSSDTDGKPTTINRSKSAEGISQAAQFSTKISENTTNRTRETEVKSYNQEERLRPKFYTANAGNLSSSTEWRWNDFQQDSLKSLDLETEPCRLPEHERRYIQEVIRRHTNIHGVRPNPKIKLASQSQEGQDSAFRRLQSRDVSQSLPNYFEQEETESTSSSVAPLRETTVITRTMDFGSESDARSLYGSVLSTQKHPQIENLNRMFKSKQFEINGEIGDFKDMRNSSDIREQINHASDKHLIKNDSFSASIDSHYLDSELYAVPRKNHYNSMRKGSKKQGLAATELVQDVELGSKSECSYSSNQSDNWQLQRNKEHNITRSMIGDDNESGDSQSTLKHEKHTSFKTRDAYGPEDVHEMTYSKYMKTNEFQEANDETLAKMKRNGTTKVVINVPYKEGLSYGQDRTNYIATGIRTFHKHNNVKNWSTMSQGSEASYKGSITHNGAATLPLNRGQQKSIRFSSDDHLNRKPSFLASFKRMSLKSLKRARKKFASFRTKKKVPSKRKKECEISEDSAYDTSEVCLSPNGGQIVKIKNPERSWSFQDLPTEHSQSQGVENGSSGSQKAQSSKKNGGLSKKRFRRLRRRGSGSSLSYDSGVDDYHSDHSIPLHNHYKSDSELNRGTTINIRHGISERKFQHWSQTDLADELGYIP</sequence>
<feature type="region of interest" description="Disordered" evidence="1">
    <location>
        <begin position="282"/>
        <end position="364"/>
    </location>
</feature>
<reference evidence="3 4" key="1">
    <citation type="submission" date="2025-05" db="UniProtKB">
        <authorList>
            <consortium name="RefSeq"/>
        </authorList>
    </citation>
    <scope>IDENTIFICATION</scope>
    <source>
        <tissue evidence="3 4">Muscle</tissue>
    </source>
</reference>
<dbReference type="RefSeq" id="XP_022255054.1">
    <property type="nucleotide sequence ID" value="XM_022399346.1"/>
</dbReference>
<name>A0ABM1BQJ6_LIMPO</name>
<evidence type="ECO:0000313" key="2">
    <source>
        <dbReference type="Proteomes" id="UP000694941"/>
    </source>
</evidence>
<gene>
    <name evidence="3 4" type="primary">LOC106470714</name>
</gene>
<dbReference type="Proteomes" id="UP000694941">
    <property type="component" value="Unplaced"/>
</dbReference>
<protein>
    <submittedName>
        <fullName evidence="3 4">Uncharacterized protein LOC106470714</fullName>
    </submittedName>
</protein>